<sequence>MRNGERKSSRKEVLGHQKTERGFIVFVETFAEDDKEVLTVKLIQLERLNVKFEALKEEIFTSVTDGEFDNFDVKITTCNKHIQKLETQKVSLRNDLEEYRHS</sequence>
<gene>
    <name evidence="1" type="ORF">TNIN_311461</name>
</gene>
<organism evidence="1 2">
    <name type="scientific">Trichonephila inaurata madagascariensis</name>
    <dbReference type="NCBI Taxonomy" id="2747483"/>
    <lineage>
        <taxon>Eukaryota</taxon>
        <taxon>Metazoa</taxon>
        <taxon>Ecdysozoa</taxon>
        <taxon>Arthropoda</taxon>
        <taxon>Chelicerata</taxon>
        <taxon>Arachnida</taxon>
        <taxon>Araneae</taxon>
        <taxon>Araneomorphae</taxon>
        <taxon>Entelegynae</taxon>
        <taxon>Araneoidea</taxon>
        <taxon>Nephilidae</taxon>
        <taxon>Trichonephila</taxon>
        <taxon>Trichonephila inaurata</taxon>
    </lineage>
</organism>
<evidence type="ECO:0000313" key="1">
    <source>
        <dbReference type="EMBL" id="GFY51046.1"/>
    </source>
</evidence>
<protein>
    <submittedName>
        <fullName evidence="1">Uncharacterized protein</fullName>
    </submittedName>
</protein>
<reference evidence="1" key="1">
    <citation type="submission" date="2020-08" db="EMBL/GenBank/DDBJ databases">
        <title>Multicomponent nature underlies the extraordinary mechanical properties of spider dragline silk.</title>
        <authorList>
            <person name="Kono N."/>
            <person name="Nakamura H."/>
            <person name="Mori M."/>
            <person name="Yoshida Y."/>
            <person name="Ohtoshi R."/>
            <person name="Malay A.D."/>
            <person name="Moran D.A.P."/>
            <person name="Tomita M."/>
            <person name="Numata K."/>
            <person name="Arakawa K."/>
        </authorList>
    </citation>
    <scope>NUCLEOTIDE SEQUENCE</scope>
</reference>
<dbReference type="EMBL" id="BMAV01007862">
    <property type="protein sequence ID" value="GFY51046.1"/>
    <property type="molecule type" value="Genomic_DNA"/>
</dbReference>
<dbReference type="Proteomes" id="UP000886998">
    <property type="component" value="Unassembled WGS sequence"/>
</dbReference>
<accession>A0A8X7BZK4</accession>
<proteinExistence type="predicted"/>
<dbReference type="OrthoDB" id="10390615at2759"/>
<keyword evidence="2" id="KW-1185">Reference proteome</keyword>
<evidence type="ECO:0000313" key="2">
    <source>
        <dbReference type="Proteomes" id="UP000886998"/>
    </source>
</evidence>
<dbReference type="AlphaFoldDB" id="A0A8X7BZK4"/>
<name>A0A8X7BZK4_9ARAC</name>
<comment type="caution">
    <text evidence="1">The sequence shown here is derived from an EMBL/GenBank/DDBJ whole genome shotgun (WGS) entry which is preliminary data.</text>
</comment>